<accession>A0A7C8KUY7</accession>
<dbReference type="NCBIfam" id="NF006085">
    <property type="entry name" value="PRK08233.1"/>
    <property type="match status" value="1"/>
</dbReference>
<dbReference type="AlphaFoldDB" id="A0A7C8KUY7"/>
<sequence>MEKRLPIVIAIAAVSGGGKTTITSKLKDKLQNSQALYFDDYDFAGPEDIMEWIDNGGNPDEWDLSPLIRDIKNIRNEPLEYLILDFPFAYLHTKTSDFIDYAVFIDTPLDIALARRIRRDFKSSSTEIILKDLETYIVRGRQGYLNMLETTKPNSDLVVDGTLPINEIVNVITKNIARKDN</sequence>
<name>A0A7C8KUY7_9BACI</name>
<dbReference type="SUPFAM" id="SSF52540">
    <property type="entry name" value="P-loop containing nucleoside triphosphate hydrolases"/>
    <property type="match status" value="1"/>
</dbReference>
<comment type="caution">
    <text evidence="1">The sequence shown here is derived from an EMBL/GenBank/DDBJ whole genome shotgun (WGS) entry which is preliminary data.</text>
</comment>
<dbReference type="OrthoDB" id="6291705at2"/>
<dbReference type="Proteomes" id="UP000480246">
    <property type="component" value="Unassembled WGS sequence"/>
</dbReference>
<dbReference type="Gene3D" id="3.40.50.300">
    <property type="entry name" value="P-loop containing nucleotide triphosphate hydrolases"/>
    <property type="match status" value="2"/>
</dbReference>
<dbReference type="InterPro" id="IPR027417">
    <property type="entry name" value="P-loop_NTPase"/>
</dbReference>
<evidence type="ECO:0000313" key="1">
    <source>
        <dbReference type="EMBL" id="KAB8135715.1"/>
    </source>
</evidence>
<reference evidence="1 2" key="1">
    <citation type="submission" date="2019-10" db="EMBL/GenBank/DDBJ databases">
        <title>Gracilibacillus sp. nov. isolated from rice seeds.</title>
        <authorList>
            <person name="He S."/>
        </authorList>
    </citation>
    <scope>NUCLEOTIDE SEQUENCE [LARGE SCALE GENOMIC DNA]</scope>
    <source>
        <strain evidence="1 2">TD8</strain>
    </source>
</reference>
<dbReference type="RefSeq" id="WP_153403173.1">
    <property type="nucleotide sequence ID" value="NZ_ML762430.1"/>
</dbReference>
<evidence type="ECO:0000313" key="2">
    <source>
        <dbReference type="Proteomes" id="UP000480246"/>
    </source>
</evidence>
<keyword evidence="2" id="KW-1185">Reference proteome</keyword>
<protein>
    <submittedName>
        <fullName evidence="1">AAA family ATPase</fullName>
    </submittedName>
</protein>
<dbReference type="EMBL" id="WEID01000052">
    <property type="protein sequence ID" value="KAB8135715.1"/>
    <property type="molecule type" value="Genomic_DNA"/>
</dbReference>
<organism evidence="1 2">
    <name type="scientific">Gracilibacillus oryzae</name>
    <dbReference type="NCBI Taxonomy" id="1672701"/>
    <lineage>
        <taxon>Bacteria</taxon>
        <taxon>Bacillati</taxon>
        <taxon>Bacillota</taxon>
        <taxon>Bacilli</taxon>
        <taxon>Bacillales</taxon>
        <taxon>Bacillaceae</taxon>
        <taxon>Gracilibacillus</taxon>
    </lineage>
</organism>
<proteinExistence type="predicted"/>
<gene>
    <name evidence="1" type="ORF">F9U64_10575</name>
</gene>